<gene>
    <name evidence="1" type="ORF">PMIN01_03351</name>
</gene>
<evidence type="ECO:0000313" key="1">
    <source>
        <dbReference type="EMBL" id="KAF9738068.1"/>
    </source>
</evidence>
<protein>
    <submittedName>
        <fullName evidence="1">Uncharacterized protein</fullName>
    </submittedName>
</protein>
<accession>A0A9P6KSQ9</accession>
<dbReference type="InterPro" id="IPR038883">
    <property type="entry name" value="AN11006-like"/>
</dbReference>
<dbReference type="OrthoDB" id="62952at2759"/>
<proteinExistence type="predicted"/>
<reference evidence="1" key="1">
    <citation type="journal article" date="2020" name="Mol. Plant Microbe Interact.">
        <title>Genome Sequence of the Biocontrol Agent Coniothyrium minitans strain Conio (IMI 134523).</title>
        <authorList>
            <person name="Patel D."/>
            <person name="Shittu T.A."/>
            <person name="Baroncelli R."/>
            <person name="Muthumeenakshi S."/>
            <person name="Osborne T.H."/>
            <person name="Janganan T.K."/>
            <person name="Sreenivasaprasad S."/>
        </authorList>
    </citation>
    <scope>NUCLEOTIDE SEQUENCE</scope>
    <source>
        <strain evidence="1">Conio</strain>
    </source>
</reference>
<sequence length="489" mass="54105">MESIGKRDSMDAATDVASKLEATHLHSPSLAPAPSKKHPPNLTTLPASVRNKIYSHLLDTELVNIGQPNVSYTHTITNSTLHFAASRTPFPVHTALFYTNKQLSKESRDYFYSSNLFVKFEIYSSDARHAKTMLEDSGVLFSVAKPEAVESCTMHAMELKIVEKGNGVRRASVVFPAQYLPRLVNFMEQASKASGAWAPSHALILSVVNAYELEKARVQGDLLELFRLLSNVGKVEVEGKELLVGYAEALQQSMMTAAFEAGTWLKVVTEMTDRAEQAFRRKEYNTAAQQCQAATISMAYAYLTRAETLQSQPETFHRDIQRLRRRTELALATALHSKHAAAIPSISRFISASTPTAAQKQITNDLLAAETAASHALSLSTDSPSPASNPWFRSLPPELIPPNKPDWFTDNERGHCWYVLGLTHLALGECLFAAGDLERAVGLLGQQGDQKGIEEVEQAFARAREEIDWDVRPGVGLRKAAWIARREIE</sequence>
<comment type="caution">
    <text evidence="1">The sequence shown here is derived from an EMBL/GenBank/DDBJ whole genome shotgun (WGS) entry which is preliminary data.</text>
</comment>
<evidence type="ECO:0000313" key="2">
    <source>
        <dbReference type="Proteomes" id="UP000756921"/>
    </source>
</evidence>
<dbReference type="Proteomes" id="UP000756921">
    <property type="component" value="Unassembled WGS sequence"/>
</dbReference>
<keyword evidence="2" id="KW-1185">Reference proteome</keyword>
<dbReference type="EMBL" id="WJXW01000003">
    <property type="protein sequence ID" value="KAF9738068.1"/>
    <property type="molecule type" value="Genomic_DNA"/>
</dbReference>
<name>A0A9P6KSQ9_9PLEO</name>
<dbReference type="PANTHER" id="PTHR42085:SF2">
    <property type="entry name" value="F-BOX DOMAIN-CONTAINING PROTEIN"/>
    <property type="match status" value="1"/>
</dbReference>
<dbReference type="AlphaFoldDB" id="A0A9P6KSQ9"/>
<organism evidence="1 2">
    <name type="scientific">Paraphaeosphaeria minitans</name>
    <dbReference type="NCBI Taxonomy" id="565426"/>
    <lineage>
        <taxon>Eukaryota</taxon>
        <taxon>Fungi</taxon>
        <taxon>Dikarya</taxon>
        <taxon>Ascomycota</taxon>
        <taxon>Pezizomycotina</taxon>
        <taxon>Dothideomycetes</taxon>
        <taxon>Pleosporomycetidae</taxon>
        <taxon>Pleosporales</taxon>
        <taxon>Massarineae</taxon>
        <taxon>Didymosphaeriaceae</taxon>
        <taxon>Paraphaeosphaeria</taxon>
    </lineage>
</organism>
<dbReference type="PANTHER" id="PTHR42085">
    <property type="entry name" value="F-BOX DOMAIN-CONTAINING PROTEIN"/>
    <property type="match status" value="1"/>
</dbReference>